<dbReference type="Pfam" id="PF09351">
    <property type="entry name" value="DUF1993"/>
    <property type="match status" value="1"/>
</dbReference>
<evidence type="ECO:0000313" key="2">
    <source>
        <dbReference type="Proteomes" id="UP000078559"/>
    </source>
</evidence>
<dbReference type="SUPFAM" id="SSF109854">
    <property type="entry name" value="DinB/YfiT-like putative metalloenzymes"/>
    <property type="match status" value="1"/>
</dbReference>
<dbReference type="OrthoDB" id="3724345at2759"/>
<dbReference type="PANTHER" id="PTHR36922:SF1">
    <property type="entry name" value="DUF1993 DOMAIN-CONTAINING PROTEIN"/>
    <property type="match status" value="1"/>
</dbReference>
<dbReference type="InterPro" id="IPR018531">
    <property type="entry name" value="DUF1993"/>
</dbReference>
<reference evidence="1" key="1">
    <citation type="submission" date="2014-12" db="EMBL/GenBank/DDBJ databases">
        <title>Genome Sequence of Valsa Canker Pathogens Uncovers a Specific Adaption of Colonization on Woody Bark.</title>
        <authorList>
            <person name="Yin Z."/>
            <person name="Liu H."/>
            <person name="Gao X."/>
            <person name="Li Z."/>
            <person name="Song N."/>
            <person name="Ke X."/>
            <person name="Dai Q."/>
            <person name="Wu Y."/>
            <person name="Sun Y."/>
            <person name="Xu J.-R."/>
            <person name="Kang Z.K."/>
            <person name="Wang L."/>
            <person name="Huang L."/>
        </authorList>
    </citation>
    <scope>NUCLEOTIDE SEQUENCE [LARGE SCALE GENOMIC DNA]</scope>
    <source>
        <strain evidence="1">03-8</strain>
    </source>
</reference>
<keyword evidence="2" id="KW-1185">Reference proteome</keyword>
<dbReference type="PANTHER" id="PTHR36922">
    <property type="entry name" value="BLL2446 PROTEIN"/>
    <property type="match status" value="1"/>
</dbReference>
<gene>
    <name evidence="1" type="ORF">VM1G_02308</name>
</gene>
<dbReference type="SMR" id="A0A194VR12"/>
<organism evidence="1 2">
    <name type="scientific">Cytospora mali</name>
    <name type="common">Apple Valsa canker fungus</name>
    <name type="synonym">Valsa mali</name>
    <dbReference type="NCBI Taxonomy" id="578113"/>
    <lineage>
        <taxon>Eukaryota</taxon>
        <taxon>Fungi</taxon>
        <taxon>Dikarya</taxon>
        <taxon>Ascomycota</taxon>
        <taxon>Pezizomycotina</taxon>
        <taxon>Sordariomycetes</taxon>
        <taxon>Sordariomycetidae</taxon>
        <taxon>Diaporthales</taxon>
        <taxon>Cytosporaceae</taxon>
        <taxon>Cytospora</taxon>
    </lineage>
</organism>
<dbReference type="EMBL" id="CM003099">
    <property type="protein sequence ID" value="KUI66631.1"/>
    <property type="molecule type" value="Genomic_DNA"/>
</dbReference>
<dbReference type="AlphaFoldDB" id="A0A194VR12"/>
<dbReference type="Proteomes" id="UP000078559">
    <property type="component" value="Chromosome 2"/>
</dbReference>
<protein>
    <recommendedName>
        <fullName evidence="3">DUF1993 domain-containing protein</fullName>
    </recommendedName>
</protein>
<proteinExistence type="predicted"/>
<evidence type="ECO:0008006" key="3">
    <source>
        <dbReference type="Google" id="ProtNLM"/>
    </source>
</evidence>
<dbReference type="InterPro" id="IPR034660">
    <property type="entry name" value="DinB/YfiT-like"/>
</dbReference>
<sequence>MTSLYDVSIPTLTNVLKTTSSIVIKGESWAKENNFPTKDLLELKVYPDMFSLRMQVIIIANIAKRTMERLTGVTHPDVDSFDKTLEELYAIIDETLKELAAVEKGNVGGKEGVPVLCEFFGKEYIASAADYVHGYAIPTVYFHLGIAYAILRAKGVPLGKWDYQTEFFKAFKPA</sequence>
<dbReference type="Gene3D" id="1.20.120.450">
    <property type="entry name" value="dinb family like domain"/>
    <property type="match status" value="1"/>
</dbReference>
<evidence type="ECO:0000313" key="1">
    <source>
        <dbReference type="EMBL" id="KUI66631.1"/>
    </source>
</evidence>
<accession>A0A194VR12</accession>
<name>A0A194VR12_CYTMA</name>